<dbReference type="SUPFAM" id="SSF57850">
    <property type="entry name" value="RING/U-box"/>
    <property type="match status" value="1"/>
</dbReference>
<dbReference type="InterPro" id="IPR001841">
    <property type="entry name" value="Znf_RING"/>
</dbReference>
<evidence type="ECO:0000256" key="4">
    <source>
        <dbReference type="ARBA" id="ARBA00004906"/>
    </source>
</evidence>
<evidence type="ECO:0000256" key="12">
    <source>
        <dbReference type="ARBA" id="ARBA00022786"/>
    </source>
</evidence>
<comment type="subcellular location">
    <subcellularLocation>
        <location evidence="3">Cytoplasm</location>
    </subcellularLocation>
    <subcellularLocation>
        <location evidence="2">Nucleus</location>
        <location evidence="2">PML body</location>
    </subcellularLocation>
</comment>
<evidence type="ECO:0000256" key="18">
    <source>
        <dbReference type="SAM" id="MobiDB-lite"/>
    </source>
</evidence>
<dbReference type="InterPro" id="IPR036322">
    <property type="entry name" value="WD40_repeat_dom_sf"/>
</dbReference>
<keyword evidence="14" id="KW-0234">DNA repair</keyword>
<dbReference type="PANTHER" id="PTHR16047:SF7">
    <property type="entry name" value="E3 UBIQUITIN-PROTEIN LIGASE RFWD3"/>
    <property type="match status" value="1"/>
</dbReference>
<keyword evidence="12" id="KW-0833">Ubl conjugation pathway</keyword>
<dbReference type="GO" id="GO:0016567">
    <property type="term" value="P:protein ubiquitination"/>
    <property type="evidence" value="ECO:0007669"/>
    <property type="project" value="InterPro"/>
</dbReference>
<dbReference type="Pfam" id="PF13639">
    <property type="entry name" value="zf-RING_2"/>
    <property type="match status" value="1"/>
</dbReference>
<evidence type="ECO:0000256" key="16">
    <source>
        <dbReference type="PROSITE-ProRule" id="PRU00175"/>
    </source>
</evidence>
<feature type="coiled-coil region" evidence="17">
    <location>
        <begin position="205"/>
        <end position="260"/>
    </location>
</feature>
<dbReference type="InterPro" id="IPR056527">
    <property type="entry name" value="WD40_RFWD3"/>
</dbReference>
<evidence type="ECO:0000256" key="17">
    <source>
        <dbReference type="SAM" id="Coils"/>
    </source>
</evidence>
<feature type="domain" description="RING-type" evidence="19">
    <location>
        <begin position="135"/>
        <end position="181"/>
    </location>
</feature>
<proteinExistence type="predicted"/>
<protein>
    <recommendedName>
        <fullName evidence="5">RING-type E3 ubiquitin transferase</fullName>
        <ecNumber evidence="5">2.3.2.27</ecNumber>
    </recommendedName>
</protein>
<evidence type="ECO:0000256" key="9">
    <source>
        <dbReference type="ARBA" id="ARBA00022737"/>
    </source>
</evidence>
<dbReference type="InterPro" id="IPR037381">
    <property type="entry name" value="RFWD3"/>
</dbReference>
<evidence type="ECO:0000256" key="8">
    <source>
        <dbReference type="ARBA" id="ARBA00022679"/>
    </source>
</evidence>
<keyword evidence="11 16" id="KW-0863">Zinc-finger</keyword>
<dbReference type="InterPro" id="IPR015943">
    <property type="entry name" value="WD40/YVTN_repeat-like_dom_sf"/>
</dbReference>
<dbReference type="Proteomes" id="UP001159428">
    <property type="component" value="Unassembled WGS sequence"/>
</dbReference>
<dbReference type="Gene3D" id="2.130.10.10">
    <property type="entry name" value="YVTN repeat-like/Quinoprotein amine dehydrogenase"/>
    <property type="match status" value="1"/>
</dbReference>
<dbReference type="CDD" id="cd16450">
    <property type="entry name" value="mRING-C3HGC3_RFWD3"/>
    <property type="match status" value="1"/>
</dbReference>
<dbReference type="SMART" id="SM00184">
    <property type="entry name" value="RING"/>
    <property type="match status" value="1"/>
</dbReference>
<dbReference type="InterPro" id="IPR001680">
    <property type="entry name" value="WD40_rpt"/>
</dbReference>
<keyword evidence="6" id="KW-0963">Cytoplasm</keyword>
<keyword evidence="13" id="KW-0862">Zinc</keyword>
<keyword evidence="7" id="KW-0853">WD repeat</keyword>
<feature type="compositionally biased region" description="Acidic residues" evidence="18">
    <location>
        <begin position="27"/>
        <end position="51"/>
    </location>
</feature>
<evidence type="ECO:0000256" key="7">
    <source>
        <dbReference type="ARBA" id="ARBA00022574"/>
    </source>
</evidence>
<feature type="region of interest" description="Disordered" evidence="18">
    <location>
        <begin position="1"/>
        <end position="73"/>
    </location>
</feature>
<keyword evidence="11 16" id="KW-0479">Metal-binding</keyword>
<keyword evidence="21" id="KW-1185">Reference proteome</keyword>
<evidence type="ECO:0000313" key="20">
    <source>
        <dbReference type="EMBL" id="CAH3031508.1"/>
    </source>
</evidence>
<keyword evidence="8" id="KW-0808">Transferase</keyword>
<keyword evidence="15" id="KW-0539">Nucleus</keyword>
<dbReference type="GO" id="GO:0061630">
    <property type="term" value="F:ubiquitin protein ligase activity"/>
    <property type="evidence" value="ECO:0007669"/>
    <property type="project" value="UniProtKB-EC"/>
</dbReference>
<dbReference type="AlphaFoldDB" id="A0AAU9VMW4"/>
<comment type="catalytic activity">
    <reaction evidence="1">
        <text>S-ubiquitinyl-[E2 ubiquitin-conjugating enzyme]-L-cysteine + [acceptor protein]-L-lysine = [E2 ubiquitin-conjugating enzyme]-L-cysteine + N(6)-ubiquitinyl-[acceptor protein]-L-lysine.</text>
        <dbReference type="EC" id="2.3.2.27"/>
    </reaction>
</comment>
<comment type="caution">
    <text evidence="20">The sequence shown here is derived from an EMBL/GenBank/DDBJ whole genome shotgun (WGS) entry which is preliminary data.</text>
</comment>
<organism evidence="20 21">
    <name type="scientific">Pocillopora meandrina</name>
    <dbReference type="NCBI Taxonomy" id="46732"/>
    <lineage>
        <taxon>Eukaryota</taxon>
        <taxon>Metazoa</taxon>
        <taxon>Cnidaria</taxon>
        <taxon>Anthozoa</taxon>
        <taxon>Hexacorallia</taxon>
        <taxon>Scleractinia</taxon>
        <taxon>Astrocoeniina</taxon>
        <taxon>Pocilloporidae</taxon>
        <taxon>Pocillopora</taxon>
    </lineage>
</organism>
<evidence type="ECO:0000313" key="21">
    <source>
        <dbReference type="Proteomes" id="UP001159428"/>
    </source>
</evidence>
<dbReference type="GO" id="GO:0016605">
    <property type="term" value="C:PML body"/>
    <property type="evidence" value="ECO:0007669"/>
    <property type="project" value="UniProtKB-SubCell"/>
</dbReference>
<dbReference type="GO" id="GO:0008270">
    <property type="term" value="F:zinc ion binding"/>
    <property type="evidence" value="ECO:0007669"/>
    <property type="project" value="UniProtKB-KW"/>
</dbReference>
<comment type="pathway">
    <text evidence="4">Protein modification; protein ubiquitination.</text>
</comment>
<evidence type="ECO:0000256" key="13">
    <source>
        <dbReference type="ARBA" id="ARBA00022833"/>
    </source>
</evidence>
<dbReference type="PANTHER" id="PTHR16047">
    <property type="entry name" value="RFWD3 PROTEIN"/>
    <property type="match status" value="1"/>
</dbReference>
<feature type="region of interest" description="Disordered" evidence="18">
    <location>
        <begin position="98"/>
        <end position="133"/>
    </location>
</feature>
<evidence type="ECO:0000256" key="1">
    <source>
        <dbReference type="ARBA" id="ARBA00000900"/>
    </source>
</evidence>
<feature type="compositionally biased region" description="Basic and acidic residues" evidence="18">
    <location>
        <begin position="17"/>
        <end position="26"/>
    </location>
</feature>
<keyword evidence="17" id="KW-0175">Coiled coil</keyword>
<sequence>MASGPANDDLEVVEIVTYDRNDRENENVVESEDESDREEQEMEVDAGENEQENERVQQSSEENNMPDVSEVQSSIQIVTPAVARNVQVLGLSEVNSPDEFQKKSSKTTTKNISATAKNTRLPVKSPEKDDDSQSCPICFEPWSNSGSHRLSSLTCGHLFGRSCIERWLKAKGGNDKCPQCNAPARKRDIRNIYTKAIKAIDTTERDRALADLEKEKEARQKAEEREARALLQYQLAKAECERIVEQLKRQEQLVVSLQRERSSSCSQCSSESQGASTAVRTFGQSTSSQRLLSRKSYVLQTSFQVSQNGARVISFDQHHAVLVVSKPSPNQLFPGFGVVKVSSLDSKHCEFVRIHQKAVRDVAFNNRGDGLLLTASMDKTVRVTSMLSNAVVQTYNTPVPVWSCAWNEDDTNYIYCGLQNGTCLIFDIRNTETYLKSIQNTTGGSCPVIALAHVSSDPHSALRPEGILVCKLEGASFWEKTPGADFVPIA</sequence>
<dbReference type="Pfam" id="PF23419">
    <property type="entry name" value="WD40_RFWD3"/>
    <property type="match status" value="1"/>
</dbReference>
<dbReference type="GO" id="GO:0005737">
    <property type="term" value="C:cytoplasm"/>
    <property type="evidence" value="ECO:0007669"/>
    <property type="project" value="UniProtKB-SubCell"/>
</dbReference>
<dbReference type="EMBL" id="CALNXJ010000001">
    <property type="protein sequence ID" value="CAH3031508.1"/>
    <property type="molecule type" value="Genomic_DNA"/>
</dbReference>
<dbReference type="GO" id="GO:0036297">
    <property type="term" value="P:interstrand cross-link repair"/>
    <property type="evidence" value="ECO:0007669"/>
    <property type="project" value="InterPro"/>
</dbReference>
<name>A0AAU9VMW4_9CNID</name>
<reference evidence="20 21" key="1">
    <citation type="submission" date="2022-05" db="EMBL/GenBank/DDBJ databases">
        <authorList>
            <consortium name="Genoscope - CEA"/>
            <person name="William W."/>
        </authorList>
    </citation>
    <scope>NUCLEOTIDE SEQUENCE [LARGE SCALE GENOMIC DNA]</scope>
</reference>
<feature type="compositionally biased region" description="Low complexity" evidence="18">
    <location>
        <begin position="106"/>
        <end position="119"/>
    </location>
</feature>
<keyword evidence="9" id="KW-0677">Repeat</keyword>
<keyword evidence="10" id="KW-0227">DNA damage</keyword>
<evidence type="ECO:0000256" key="11">
    <source>
        <dbReference type="ARBA" id="ARBA00022771"/>
    </source>
</evidence>
<gene>
    <name evidence="20" type="ORF">PMEA_00000201</name>
</gene>
<evidence type="ECO:0000256" key="15">
    <source>
        <dbReference type="ARBA" id="ARBA00023242"/>
    </source>
</evidence>
<dbReference type="EC" id="2.3.2.27" evidence="5"/>
<evidence type="ECO:0000256" key="10">
    <source>
        <dbReference type="ARBA" id="ARBA00022763"/>
    </source>
</evidence>
<evidence type="ECO:0000256" key="6">
    <source>
        <dbReference type="ARBA" id="ARBA00022490"/>
    </source>
</evidence>
<dbReference type="SUPFAM" id="SSF50978">
    <property type="entry name" value="WD40 repeat-like"/>
    <property type="match status" value="1"/>
</dbReference>
<dbReference type="SMART" id="SM00320">
    <property type="entry name" value="WD40"/>
    <property type="match status" value="2"/>
</dbReference>
<evidence type="ECO:0000259" key="19">
    <source>
        <dbReference type="PROSITE" id="PS50089"/>
    </source>
</evidence>
<dbReference type="PROSITE" id="PS50089">
    <property type="entry name" value="ZF_RING_2"/>
    <property type="match status" value="1"/>
</dbReference>
<evidence type="ECO:0000256" key="2">
    <source>
        <dbReference type="ARBA" id="ARBA00004322"/>
    </source>
</evidence>
<evidence type="ECO:0000256" key="5">
    <source>
        <dbReference type="ARBA" id="ARBA00012483"/>
    </source>
</evidence>
<accession>A0AAU9VMW4</accession>
<dbReference type="Gene3D" id="3.30.40.10">
    <property type="entry name" value="Zinc/RING finger domain, C3HC4 (zinc finger)"/>
    <property type="match status" value="1"/>
</dbReference>
<evidence type="ECO:0000256" key="14">
    <source>
        <dbReference type="ARBA" id="ARBA00023204"/>
    </source>
</evidence>
<dbReference type="InterPro" id="IPR013083">
    <property type="entry name" value="Znf_RING/FYVE/PHD"/>
</dbReference>
<evidence type="ECO:0000256" key="3">
    <source>
        <dbReference type="ARBA" id="ARBA00004496"/>
    </source>
</evidence>